<keyword evidence="2" id="KW-1185">Reference proteome</keyword>
<name>A0AC61QNE9_9BACT</name>
<reference evidence="1" key="1">
    <citation type="submission" date="2019-04" db="EMBL/GenBank/DDBJ databases">
        <title>Microbes associate with the intestines of laboratory mice.</title>
        <authorList>
            <person name="Navarre W."/>
            <person name="Wong E."/>
            <person name="Huang K."/>
            <person name="Tropini C."/>
            <person name="Ng K."/>
            <person name="Yu B."/>
        </authorList>
    </citation>
    <scope>NUCLEOTIDE SEQUENCE</scope>
    <source>
        <strain evidence="1">NM73_A23</strain>
    </source>
</reference>
<evidence type="ECO:0000313" key="2">
    <source>
        <dbReference type="Proteomes" id="UP000308886"/>
    </source>
</evidence>
<organism evidence="1 2">
    <name type="scientific">Palleniella muris</name>
    <dbReference type="NCBI Taxonomy" id="3038145"/>
    <lineage>
        <taxon>Bacteria</taxon>
        <taxon>Pseudomonadati</taxon>
        <taxon>Bacteroidota</taxon>
        <taxon>Bacteroidia</taxon>
        <taxon>Bacteroidales</taxon>
        <taxon>Prevotellaceae</taxon>
        <taxon>Palleniella</taxon>
    </lineage>
</organism>
<sequence length="432" mass="45968">MIKDVLSDYVLSFWHLLCEMAPYLLLGFFIAGLLQAFVPRNMFSRHLASNDWKSVVKAALLGIPLPLCSCGVIPTTAALRREGASKGAATSFLIATPQTGVDSIMATYSVLGPAFAVIRPLAALVTSFFGGILVNRLDGKEEWKDDEETVEEGCKDGCCHSHEHAEDASFAARMKSALNYGFVEMLQDVGKWLFIGLLIAALITVAVPAQFFELFSGNTLLSMVLVLLAAIPMYLCATGSIPIAVSLMLKGLSPGTALVMLMAGPASNAASILVVRKIMGRKTLMIYLGSIIFGSVLCGLAMDYLMPREWFALSPAGVMANSCCEDGGPGFIEIASGIVLVALMVNAFVIRRSHHGSEHEVAATDMPDYTIKVDGMTCSHCRAAVAGAVQSVAGVERADVCLNCGEVKVWGTCSAESVMKAIDSAGFDCRLL</sequence>
<protein>
    <submittedName>
        <fullName evidence="1">Heavy metal-associated domain-containing protein</fullName>
    </submittedName>
</protein>
<gene>
    <name evidence="1" type="ORF">E5358_11060</name>
</gene>
<comment type="caution">
    <text evidence="1">The sequence shown here is derived from an EMBL/GenBank/DDBJ whole genome shotgun (WGS) entry which is preliminary data.</text>
</comment>
<dbReference type="Proteomes" id="UP000308886">
    <property type="component" value="Unassembled WGS sequence"/>
</dbReference>
<proteinExistence type="predicted"/>
<dbReference type="EMBL" id="SRZC01000019">
    <property type="protein sequence ID" value="TGX81152.1"/>
    <property type="molecule type" value="Genomic_DNA"/>
</dbReference>
<evidence type="ECO:0000313" key="1">
    <source>
        <dbReference type="EMBL" id="TGX81152.1"/>
    </source>
</evidence>
<accession>A0AC61QNE9</accession>